<accession>A0A7Z2VVM3</accession>
<feature type="transmembrane region" description="Helical" evidence="1">
    <location>
        <begin position="133"/>
        <end position="152"/>
    </location>
</feature>
<keyword evidence="2" id="KW-0732">Signal</keyword>
<evidence type="ECO:0000256" key="2">
    <source>
        <dbReference type="SAM" id="SignalP"/>
    </source>
</evidence>
<organism evidence="3 4">
    <name type="scientific">Massilia forsythiae</name>
    <dbReference type="NCBI Taxonomy" id="2728020"/>
    <lineage>
        <taxon>Bacteria</taxon>
        <taxon>Pseudomonadati</taxon>
        <taxon>Pseudomonadota</taxon>
        <taxon>Betaproteobacteria</taxon>
        <taxon>Burkholderiales</taxon>
        <taxon>Oxalobacteraceae</taxon>
        <taxon>Telluria group</taxon>
        <taxon>Massilia</taxon>
    </lineage>
</organism>
<dbReference type="Proteomes" id="UP000502415">
    <property type="component" value="Chromosome"/>
</dbReference>
<reference evidence="3 4" key="1">
    <citation type="submission" date="2020-04" db="EMBL/GenBank/DDBJ databases">
        <title>Genome sequencing of novel species.</title>
        <authorList>
            <person name="Heo J."/>
            <person name="Kim S.-J."/>
            <person name="Kim J.-S."/>
            <person name="Hong S.-B."/>
            <person name="Kwon S.-W."/>
        </authorList>
    </citation>
    <scope>NUCLEOTIDE SEQUENCE [LARGE SCALE GENOMIC DNA]</scope>
    <source>
        <strain evidence="3 4">GN2-R2</strain>
    </source>
</reference>
<protein>
    <recommendedName>
        <fullName evidence="5">DUF1440 domain-containing protein</fullName>
    </recommendedName>
</protein>
<dbReference type="KEGG" id="mfy:HH212_08385"/>
<keyword evidence="1" id="KW-1133">Transmembrane helix</keyword>
<keyword evidence="1" id="KW-0812">Transmembrane</keyword>
<dbReference type="RefSeq" id="WP_169434991.1">
    <property type="nucleotide sequence ID" value="NZ_CP051685.1"/>
</dbReference>
<dbReference type="AlphaFoldDB" id="A0A7Z2VVM3"/>
<feature type="chain" id="PRO_5031267404" description="DUF1440 domain-containing protein" evidence="2">
    <location>
        <begin position="28"/>
        <end position="156"/>
    </location>
</feature>
<keyword evidence="1" id="KW-0472">Membrane</keyword>
<name>A0A7Z2VVM3_9BURK</name>
<evidence type="ECO:0000313" key="3">
    <source>
        <dbReference type="EMBL" id="QJE00044.1"/>
    </source>
</evidence>
<evidence type="ECO:0008006" key="5">
    <source>
        <dbReference type="Google" id="ProtNLM"/>
    </source>
</evidence>
<dbReference type="EMBL" id="CP051685">
    <property type="protein sequence ID" value="QJE00044.1"/>
    <property type="molecule type" value="Genomic_DNA"/>
</dbReference>
<feature type="signal peptide" evidence="2">
    <location>
        <begin position="1"/>
        <end position="27"/>
    </location>
</feature>
<evidence type="ECO:0000256" key="1">
    <source>
        <dbReference type="SAM" id="Phobius"/>
    </source>
</evidence>
<proteinExistence type="predicted"/>
<sequence length="156" mass="16344">METWKTALRRGLGGGAAASLCSTVALAALGQRQTGSAYAPTNAVSHIVWGDKAFGQDAPSLRYTLPGYALHHGSAVFWSVLFERACAGLLDRRDPATTLGAGLAASGVACLVDYRFTPDRFKPGYEERLSKPALALVYGVFGAGLALGALLARRSD</sequence>
<keyword evidence="4" id="KW-1185">Reference proteome</keyword>
<evidence type="ECO:0000313" key="4">
    <source>
        <dbReference type="Proteomes" id="UP000502415"/>
    </source>
</evidence>
<gene>
    <name evidence="3" type="ORF">HH212_08385</name>
</gene>